<keyword evidence="2" id="KW-0963">Cytoplasm</keyword>
<dbReference type="GO" id="GO:0051301">
    <property type="term" value="P:cell division"/>
    <property type="evidence" value="ECO:0007669"/>
    <property type="project" value="UniProtKB-KW"/>
</dbReference>
<dbReference type="AlphaFoldDB" id="A0A2S8AG61"/>
<evidence type="ECO:0000256" key="8">
    <source>
        <dbReference type="ARBA" id="ARBA00023306"/>
    </source>
</evidence>
<keyword evidence="7" id="KW-0233">DNA recombination</keyword>
<dbReference type="OrthoDB" id="9801717at2"/>
<dbReference type="InterPro" id="IPR050090">
    <property type="entry name" value="Tyrosine_recombinase_XerCD"/>
</dbReference>
<evidence type="ECO:0000259" key="10">
    <source>
        <dbReference type="PROSITE" id="PS51898"/>
    </source>
</evidence>
<dbReference type="Pfam" id="PF02899">
    <property type="entry name" value="Phage_int_SAM_1"/>
    <property type="match status" value="1"/>
</dbReference>
<keyword evidence="4" id="KW-0159">Chromosome partition</keyword>
<evidence type="ECO:0000259" key="11">
    <source>
        <dbReference type="PROSITE" id="PS51900"/>
    </source>
</evidence>
<dbReference type="PANTHER" id="PTHR30349">
    <property type="entry name" value="PHAGE INTEGRASE-RELATED"/>
    <property type="match status" value="1"/>
</dbReference>
<organism evidence="12 13">
    <name type="scientific">Apibacter adventoris</name>
    <dbReference type="NCBI Taxonomy" id="1679466"/>
    <lineage>
        <taxon>Bacteria</taxon>
        <taxon>Pseudomonadati</taxon>
        <taxon>Bacteroidota</taxon>
        <taxon>Flavobacteriia</taxon>
        <taxon>Flavobacteriales</taxon>
        <taxon>Weeksellaceae</taxon>
        <taxon>Apibacter</taxon>
    </lineage>
</organism>
<reference evidence="12 13" key="1">
    <citation type="submission" date="2018-02" db="EMBL/GenBank/DDBJ databases">
        <title>Genome sequences of Apibacter spp., gut symbionts of Asian honey bees.</title>
        <authorList>
            <person name="Kwong W.K."/>
            <person name="Steele M.I."/>
            <person name="Moran N.A."/>
        </authorList>
    </citation>
    <scope>NUCLEOTIDE SEQUENCE [LARGE SCALE GENOMIC DNA]</scope>
    <source>
        <strain evidence="13">wkB301</strain>
    </source>
</reference>
<sequence>MLKNKFLDYLLLEKNYSLLTIQCYKKDLEELEFFLLQTEDVSDIEKSTNRQLRNFIIHLSQKKISEKTINRKISSIRSFFKFLLKTSSLEVNPTLNIKNLKLRKQVLVPYSEDEIKALENTFIDIDQTLSEFEKTRNQLIFEIFYQTGIRRMELINLKISEIDFYECTIRIIGKRNKERQIPITKNLKEKLNQYISLKEDNHEYLFTNNKGEILKEKFVYNLINKYLSKVTSKQKKSPHMLRHTFASHLLHNGAELNSIKEILGHSSLAATQIYTHSNIDDLKKIFNQSHPYGHKKEENEN</sequence>
<evidence type="ECO:0000313" key="12">
    <source>
        <dbReference type="EMBL" id="PQL95273.1"/>
    </source>
</evidence>
<feature type="domain" description="Core-binding (CB)" evidence="11">
    <location>
        <begin position="1"/>
        <end position="84"/>
    </location>
</feature>
<dbReference type="InterPro" id="IPR011010">
    <property type="entry name" value="DNA_brk_join_enz"/>
</dbReference>
<evidence type="ECO:0000256" key="9">
    <source>
        <dbReference type="PROSITE-ProRule" id="PRU01248"/>
    </source>
</evidence>
<dbReference type="Proteomes" id="UP000238042">
    <property type="component" value="Unassembled WGS sequence"/>
</dbReference>
<name>A0A2S8AG61_9FLAO</name>
<feature type="domain" description="Tyr recombinase" evidence="10">
    <location>
        <begin position="113"/>
        <end position="287"/>
    </location>
</feature>
<keyword evidence="5" id="KW-0229">DNA integration</keyword>
<keyword evidence="13" id="KW-1185">Reference proteome</keyword>
<dbReference type="PROSITE" id="PS51900">
    <property type="entry name" value="CB"/>
    <property type="match status" value="1"/>
</dbReference>
<proteinExistence type="predicted"/>
<dbReference type="EMBL" id="PSZM01000001">
    <property type="protein sequence ID" value="PQL95273.1"/>
    <property type="molecule type" value="Genomic_DNA"/>
</dbReference>
<dbReference type="PANTHER" id="PTHR30349:SF77">
    <property type="entry name" value="TYROSINE RECOMBINASE XERC"/>
    <property type="match status" value="1"/>
</dbReference>
<evidence type="ECO:0000256" key="6">
    <source>
        <dbReference type="ARBA" id="ARBA00023125"/>
    </source>
</evidence>
<dbReference type="PROSITE" id="PS51898">
    <property type="entry name" value="TYR_RECOMBINASE"/>
    <property type="match status" value="1"/>
</dbReference>
<evidence type="ECO:0000256" key="1">
    <source>
        <dbReference type="ARBA" id="ARBA00004496"/>
    </source>
</evidence>
<dbReference type="InterPro" id="IPR002104">
    <property type="entry name" value="Integrase_catalytic"/>
</dbReference>
<accession>A0A2S8AG61</accession>
<dbReference type="Pfam" id="PF00589">
    <property type="entry name" value="Phage_integrase"/>
    <property type="match status" value="1"/>
</dbReference>
<gene>
    <name evidence="12" type="ORF">C4S77_00265</name>
</gene>
<comment type="caution">
    <text evidence="12">The sequence shown here is derived from an EMBL/GenBank/DDBJ whole genome shotgun (WGS) entry which is preliminary data.</text>
</comment>
<dbReference type="InterPro" id="IPR013762">
    <property type="entry name" value="Integrase-like_cat_sf"/>
</dbReference>
<dbReference type="GO" id="GO:0006310">
    <property type="term" value="P:DNA recombination"/>
    <property type="evidence" value="ECO:0007669"/>
    <property type="project" value="UniProtKB-KW"/>
</dbReference>
<dbReference type="GO" id="GO:0003677">
    <property type="term" value="F:DNA binding"/>
    <property type="evidence" value="ECO:0007669"/>
    <property type="project" value="UniProtKB-UniRule"/>
</dbReference>
<dbReference type="InterPro" id="IPR010998">
    <property type="entry name" value="Integrase_recombinase_N"/>
</dbReference>
<dbReference type="InterPro" id="IPR004107">
    <property type="entry name" value="Integrase_SAM-like_N"/>
</dbReference>
<comment type="subcellular location">
    <subcellularLocation>
        <location evidence="1">Cytoplasm</location>
    </subcellularLocation>
</comment>
<evidence type="ECO:0000313" key="13">
    <source>
        <dbReference type="Proteomes" id="UP000238042"/>
    </source>
</evidence>
<evidence type="ECO:0000256" key="3">
    <source>
        <dbReference type="ARBA" id="ARBA00022618"/>
    </source>
</evidence>
<dbReference type="RefSeq" id="WP_105245222.1">
    <property type="nucleotide sequence ID" value="NZ_PSZM01000001.1"/>
</dbReference>
<dbReference type="Gene3D" id="1.10.443.10">
    <property type="entry name" value="Intergrase catalytic core"/>
    <property type="match status" value="1"/>
</dbReference>
<evidence type="ECO:0000256" key="7">
    <source>
        <dbReference type="ARBA" id="ARBA00023172"/>
    </source>
</evidence>
<evidence type="ECO:0000256" key="4">
    <source>
        <dbReference type="ARBA" id="ARBA00022829"/>
    </source>
</evidence>
<dbReference type="InterPro" id="IPR044068">
    <property type="entry name" value="CB"/>
</dbReference>
<keyword evidence="8" id="KW-0131">Cell cycle</keyword>
<protein>
    <submittedName>
        <fullName evidence="12">Integrase</fullName>
    </submittedName>
</protein>
<evidence type="ECO:0000256" key="5">
    <source>
        <dbReference type="ARBA" id="ARBA00022908"/>
    </source>
</evidence>
<dbReference type="GO" id="GO:0007059">
    <property type="term" value="P:chromosome segregation"/>
    <property type="evidence" value="ECO:0007669"/>
    <property type="project" value="UniProtKB-KW"/>
</dbReference>
<evidence type="ECO:0000256" key="2">
    <source>
        <dbReference type="ARBA" id="ARBA00022490"/>
    </source>
</evidence>
<dbReference type="GO" id="GO:0015074">
    <property type="term" value="P:DNA integration"/>
    <property type="evidence" value="ECO:0007669"/>
    <property type="project" value="UniProtKB-KW"/>
</dbReference>
<keyword evidence="6 9" id="KW-0238">DNA-binding</keyword>
<dbReference type="Gene3D" id="1.10.150.130">
    <property type="match status" value="1"/>
</dbReference>
<dbReference type="GO" id="GO:0005737">
    <property type="term" value="C:cytoplasm"/>
    <property type="evidence" value="ECO:0007669"/>
    <property type="project" value="UniProtKB-SubCell"/>
</dbReference>
<dbReference type="SUPFAM" id="SSF56349">
    <property type="entry name" value="DNA breaking-rejoining enzymes"/>
    <property type="match status" value="1"/>
</dbReference>
<keyword evidence="3" id="KW-0132">Cell division</keyword>